<dbReference type="AlphaFoldDB" id="A0A3D9HZ03"/>
<keyword evidence="2" id="KW-1133">Transmembrane helix</keyword>
<proteinExistence type="predicted"/>
<evidence type="ECO:0000256" key="2">
    <source>
        <dbReference type="SAM" id="Phobius"/>
    </source>
</evidence>
<feature type="region of interest" description="Disordered" evidence="1">
    <location>
        <begin position="252"/>
        <end position="278"/>
    </location>
</feature>
<dbReference type="OrthoDB" id="2385264at2"/>
<feature type="compositionally biased region" description="Basic and acidic residues" evidence="1">
    <location>
        <begin position="252"/>
        <end position="277"/>
    </location>
</feature>
<dbReference type="Proteomes" id="UP000256869">
    <property type="component" value="Unassembled WGS sequence"/>
</dbReference>
<sequence>MNERVESEDTHSRNRECKRRRDEGSVTIYFITATAAFVLLTALLIDFARIAAFRKQAEISVKSGVRSALSSFDPIVYEKYGLFIRGGDSANELFLETLQGNVPETGSSGALKFLDTRWEETGVTESRPLASHDVFNRQVLEEMKYKAPIDLTLEMAERFGGLSSAMEEAASTVDLLEKMRKAYEKREAALDGALAIQTDVGEAIQQLLAAEVNDPPIDVNTGATAGSVNTIVDIAVGYEDYVSKRQEDEARRAAQRAAEEQKDLETETEETKESDDKEAVEDVVLEGPKYEAIVISYETGTNALAMTLNNRALSIISRSNEAGEDAIAKWLIAKEANEEMRALAEQAKVMPTASSTEQADGEIADETQSLEEIRKTADELVLEASFFEDYAAEIGEQRTLGQLLGNEASAFSSLAVSVPGSTGKGAYLRDGASRLQNGYSNYNRLYGANGTVGTNRLKVLQAHRSKDNEIKQEEQKARSAWSGATNFLASLSGATGSEEDKISFEQANELYRINKDWNHSEEEQARVEASSDPSAGRDQAMSETSGLLKLLEGSALGIRDQLYFSEYTISRLSRYDPVWIKGMLKGEDAPLDIHLQETEYILYGINNPAGNIAAAYSEIFAFRLAIRTMEGLIECRSMGHPLLVLAAALVYGIGKALMDLRQLVENGNVQLSKTIKVDTVYSDYLRLFLLAHGGSSNQVARMIAIMEHATGLDFRGAYTYASAEGSASVRLWFFPGLLKMLGKFGDLGGTVKGNRYESTYTADSSYQ</sequence>
<evidence type="ECO:0000313" key="4">
    <source>
        <dbReference type="Proteomes" id="UP000256869"/>
    </source>
</evidence>
<keyword evidence="2" id="KW-0472">Membrane</keyword>
<protein>
    <submittedName>
        <fullName evidence="3">Uncharacterized protein</fullName>
    </submittedName>
</protein>
<dbReference type="EMBL" id="QRDY01000021">
    <property type="protein sequence ID" value="RED54758.1"/>
    <property type="molecule type" value="Genomic_DNA"/>
</dbReference>
<evidence type="ECO:0000313" key="3">
    <source>
        <dbReference type="EMBL" id="RED54758.1"/>
    </source>
</evidence>
<gene>
    <name evidence="3" type="ORF">DFP95_12114</name>
</gene>
<reference evidence="3 4" key="1">
    <citation type="submission" date="2018-07" db="EMBL/GenBank/DDBJ databases">
        <title>Genomic Encyclopedia of Type Strains, Phase III (KMG-III): the genomes of soil and plant-associated and newly described type strains.</title>
        <authorList>
            <person name="Whitman W."/>
        </authorList>
    </citation>
    <scope>NUCLEOTIDE SEQUENCE [LARGE SCALE GENOMIC DNA]</scope>
    <source>
        <strain evidence="3 4">CECT 8236</strain>
    </source>
</reference>
<keyword evidence="4" id="KW-1185">Reference proteome</keyword>
<accession>A0A3D9HZ03</accession>
<dbReference type="RefSeq" id="WP_115995124.1">
    <property type="nucleotide sequence ID" value="NZ_QRDY01000021.1"/>
</dbReference>
<comment type="caution">
    <text evidence="3">The sequence shown here is derived from an EMBL/GenBank/DDBJ whole genome shotgun (WGS) entry which is preliminary data.</text>
</comment>
<name>A0A3D9HZ03_9BACL</name>
<feature type="transmembrane region" description="Helical" evidence="2">
    <location>
        <begin position="26"/>
        <end position="45"/>
    </location>
</feature>
<keyword evidence="2" id="KW-0812">Transmembrane</keyword>
<organism evidence="3 4">
    <name type="scientific">Cohnella lupini</name>
    <dbReference type="NCBI Taxonomy" id="1294267"/>
    <lineage>
        <taxon>Bacteria</taxon>
        <taxon>Bacillati</taxon>
        <taxon>Bacillota</taxon>
        <taxon>Bacilli</taxon>
        <taxon>Bacillales</taxon>
        <taxon>Paenibacillaceae</taxon>
        <taxon>Cohnella</taxon>
    </lineage>
</organism>
<evidence type="ECO:0000256" key="1">
    <source>
        <dbReference type="SAM" id="MobiDB-lite"/>
    </source>
</evidence>